<protein>
    <recommendedName>
        <fullName evidence="3">Inositol-pentakisphosphate 2-kinase</fullName>
    </recommendedName>
</protein>
<dbReference type="Proteomes" id="UP000749646">
    <property type="component" value="Unassembled WGS sequence"/>
</dbReference>
<gene>
    <name evidence="1" type="ORF">BGZ65_012750</name>
</gene>
<organism evidence="1 2">
    <name type="scientific">Modicella reniformis</name>
    <dbReference type="NCBI Taxonomy" id="1440133"/>
    <lineage>
        <taxon>Eukaryota</taxon>
        <taxon>Fungi</taxon>
        <taxon>Fungi incertae sedis</taxon>
        <taxon>Mucoromycota</taxon>
        <taxon>Mortierellomycotina</taxon>
        <taxon>Mortierellomycetes</taxon>
        <taxon>Mortierellales</taxon>
        <taxon>Mortierellaceae</taxon>
        <taxon>Modicella</taxon>
    </lineage>
</organism>
<evidence type="ECO:0000313" key="2">
    <source>
        <dbReference type="Proteomes" id="UP000749646"/>
    </source>
</evidence>
<feature type="non-terminal residue" evidence="1">
    <location>
        <position position="1"/>
    </location>
</feature>
<comment type="caution">
    <text evidence="1">The sequence shown here is derived from an EMBL/GenBank/DDBJ whole genome shotgun (WGS) entry which is preliminary data.</text>
</comment>
<evidence type="ECO:0000313" key="1">
    <source>
        <dbReference type="EMBL" id="KAF9938460.1"/>
    </source>
</evidence>
<name>A0A9P6LT97_9FUNG</name>
<dbReference type="EMBL" id="JAAAHW010009597">
    <property type="protein sequence ID" value="KAF9938460.1"/>
    <property type="molecule type" value="Genomic_DNA"/>
</dbReference>
<sequence length="68" mass="7633">VTTTTTLVFQESSRRIKVMGVDFIYKLTCIDLDPKKVASVPKYLAKDREIVGHYLATVGDRGQRCGSR</sequence>
<dbReference type="AlphaFoldDB" id="A0A9P6LT97"/>
<reference evidence="1" key="1">
    <citation type="journal article" date="2020" name="Fungal Divers.">
        <title>Resolving the Mortierellaceae phylogeny through synthesis of multi-gene phylogenetics and phylogenomics.</title>
        <authorList>
            <person name="Vandepol N."/>
            <person name="Liber J."/>
            <person name="Desiro A."/>
            <person name="Na H."/>
            <person name="Kennedy M."/>
            <person name="Barry K."/>
            <person name="Grigoriev I.V."/>
            <person name="Miller A.N."/>
            <person name="O'Donnell K."/>
            <person name="Stajich J.E."/>
            <person name="Bonito G."/>
        </authorList>
    </citation>
    <scope>NUCLEOTIDE SEQUENCE</scope>
    <source>
        <strain evidence="1">MES-2147</strain>
    </source>
</reference>
<keyword evidence="2" id="KW-1185">Reference proteome</keyword>
<evidence type="ECO:0008006" key="3">
    <source>
        <dbReference type="Google" id="ProtNLM"/>
    </source>
</evidence>
<accession>A0A9P6LT97</accession>
<proteinExistence type="predicted"/>
<dbReference type="OrthoDB" id="272370at2759"/>